<dbReference type="Proteomes" id="UP000594059">
    <property type="component" value="Chromosome"/>
</dbReference>
<accession>A0A7S6UEI4</accession>
<dbReference type="EMBL" id="CP063656">
    <property type="protein sequence ID" value="QOW18805.1"/>
    <property type="molecule type" value="Genomic_DNA"/>
</dbReference>
<sequence>MRFDWYGTGDSGGDTGELTLAGLLLDLGEALAMLRPLAGRAGCRWLALRSAAIPVLVHASEQSEPVDLVLWDPTLSGEQLVGEWSEQHRKQLVEAGRYPMGHGVAHTDELLGFAVDPGLLSAIATFDAGQVTLPAGSRVTMAAWKPGPAHEGFVERLRSTGVAVECRTFEVDDRPCFEDPHRFETQAYPRRSAAQLVNWLTGEDAP</sequence>
<protein>
    <submittedName>
        <fullName evidence="1">Uncharacterized protein</fullName>
    </submittedName>
</protein>
<evidence type="ECO:0000313" key="1">
    <source>
        <dbReference type="EMBL" id="QOW18805.1"/>
    </source>
</evidence>
<gene>
    <name evidence="1" type="ORF">INQ41_08905</name>
</gene>
<proteinExistence type="predicted"/>
<keyword evidence="2" id="KW-1185">Reference proteome</keyword>
<dbReference type="RefSeq" id="WP_193983770.1">
    <property type="nucleotide sequence ID" value="NZ_CP063656.1"/>
</dbReference>
<dbReference type="KEGG" id="lcic:INQ41_08905"/>
<name>A0A7S6UEI4_9GAMM</name>
<reference evidence="1 2" key="1">
    <citation type="submission" date="2020-10" db="EMBL/GenBank/DDBJ databases">
        <title>complete genome sequencing of Lysobacter sp. H21R20.</title>
        <authorList>
            <person name="Bae J.-W."/>
            <person name="Lee S.-Y."/>
        </authorList>
    </citation>
    <scope>NUCLEOTIDE SEQUENCE [LARGE SCALE GENOMIC DNA]</scope>
    <source>
        <strain evidence="1 2">H21R20</strain>
    </source>
</reference>
<evidence type="ECO:0000313" key="2">
    <source>
        <dbReference type="Proteomes" id="UP000594059"/>
    </source>
</evidence>
<organism evidence="1 2">
    <name type="scientific">Novilysobacter ciconiae</name>
    <dbReference type="NCBI Taxonomy" id="2781022"/>
    <lineage>
        <taxon>Bacteria</taxon>
        <taxon>Pseudomonadati</taxon>
        <taxon>Pseudomonadota</taxon>
        <taxon>Gammaproteobacteria</taxon>
        <taxon>Lysobacterales</taxon>
        <taxon>Lysobacteraceae</taxon>
        <taxon>Novilysobacter</taxon>
    </lineage>
</organism>
<dbReference type="AlphaFoldDB" id="A0A7S6UEI4"/>